<sequence length="117" mass="13876">IHPALWAYRTSIRTPIGVTPYSFVYGTEAIIPLEVEIPYLRISLRDYLDKDEDYKVARLTELEILDEKRIRALNHLKVYQNKVSRGYKKCIIHREFDVGDLILKENQKNTVKDREKK</sequence>
<feature type="non-terminal residue" evidence="1">
    <location>
        <position position="117"/>
    </location>
</feature>
<organism evidence="1 2">
    <name type="scientific">Taxus chinensis</name>
    <name type="common">Chinese yew</name>
    <name type="synonym">Taxus wallichiana var. chinensis</name>
    <dbReference type="NCBI Taxonomy" id="29808"/>
    <lineage>
        <taxon>Eukaryota</taxon>
        <taxon>Viridiplantae</taxon>
        <taxon>Streptophyta</taxon>
        <taxon>Embryophyta</taxon>
        <taxon>Tracheophyta</taxon>
        <taxon>Spermatophyta</taxon>
        <taxon>Pinopsida</taxon>
        <taxon>Pinidae</taxon>
        <taxon>Conifers II</taxon>
        <taxon>Cupressales</taxon>
        <taxon>Taxaceae</taxon>
        <taxon>Taxus</taxon>
    </lineage>
</organism>
<proteinExistence type="predicted"/>
<dbReference type="PANTHER" id="PTHR48475">
    <property type="entry name" value="RIBONUCLEASE H"/>
    <property type="match status" value="1"/>
</dbReference>
<reference evidence="1 2" key="1">
    <citation type="journal article" date="2021" name="Nat. Plants">
        <title>The Taxus genome provides insights into paclitaxel biosynthesis.</title>
        <authorList>
            <person name="Xiong X."/>
            <person name="Gou J."/>
            <person name="Liao Q."/>
            <person name="Li Y."/>
            <person name="Zhou Q."/>
            <person name="Bi G."/>
            <person name="Li C."/>
            <person name="Du R."/>
            <person name="Wang X."/>
            <person name="Sun T."/>
            <person name="Guo L."/>
            <person name="Liang H."/>
            <person name="Lu P."/>
            <person name="Wu Y."/>
            <person name="Zhang Z."/>
            <person name="Ro D.K."/>
            <person name="Shang Y."/>
            <person name="Huang S."/>
            <person name="Yan J."/>
        </authorList>
    </citation>
    <scope>NUCLEOTIDE SEQUENCE [LARGE SCALE GENOMIC DNA]</scope>
    <source>
        <strain evidence="1">Ta-2019</strain>
    </source>
</reference>
<dbReference type="AlphaFoldDB" id="A0AA38GHT0"/>
<evidence type="ECO:0000313" key="2">
    <source>
        <dbReference type="Proteomes" id="UP000824469"/>
    </source>
</evidence>
<dbReference type="GO" id="GO:0003676">
    <property type="term" value="F:nucleic acid binding"/>
    <property type="evidence" value="ECO:0007669"/>
    <property type="project" value="InterPro"/>
</dbReference>
<dbReference type="EMBL" id="JAHRHJ020000002">
    <property type="protein sequence ID" value="KAH9324039.1"/>
    <property type="molecule type" value="Genomic_DNA"/>
</dbReference>
<dbReference type="Proteomes" id="UP000824469">
    <property type="component" value="Unassembled WGS sequence"/>
</dbReference>
<dbReference type="Gene3D" id="3.30.420.10">
    <property type="entry name" value="Ribonuclease H-like superfamily/Ribonuclease H"/>
    <property type="match status" value="1"/>
</dbReference>
<comment type="caution">
    <text evidence="1">The sequence shown here is derived from an EMBL/GenBank/DDBJ whole genome shotgun (WGS) entry which is preliminary data.</text>
</comment>
<accession>A0AA38GHT0</accession>
<gene>
    <name evidence="1" type="ORF">KI387_004217</name>
</gene>
<protein>
    <submittedName>
        <fullName evidence="1">Uncharacterized protein</fullName>
    </submittedName>
</protein>
<name>A0AA38GHT0_TAXCH</name>
<keyword evidence="2" id="KW-1185">Reference proteome</keyword>
<dbReference type="PANTHER" id="PTHR48475:SF1">
    <property type="entry name" value="RNASE H TYPE-1 DOMAIN-CONTAINING PROTEIN"/>
    <property type="match status" value="1"/>
</dbReference>
<evidence type="ECO:0000313" key="1">
    <source>
        <dbReference type="EMBL" id="KAH9324039.1"/>
    </source>
</evidence>
<dbReference type="InterPro" id="IPR036397">
    <property type="entry name" value="RNaseH_sf"/>
</dbReference>
<feature type="non-terminal residue" evidence="1">
    <location>
        <position position="1"/>
    </location>
</feature>